<evidence type="ECO:0000313" key="3">
    <source>
        <dbReference type="EMBL" id="MFC4829575.1"/>
    </source>
</evidence>
<evidence type="ECO:0000256" key="1">
    <source>
        <dbReference type="ARBA" id="ARBA00009199"/>
    </source>
</evidence>
<dbReference type="InterPro" id="IPR000120">
    <property type="entry name" value="Amidase"/>
</dbReference>
<dbReference type="InterPro" id="IPR036928">
    <property type="entry name" value="AS_sf"/>
</dbReference>
<keyword evidence="4" id="KW-1185">Reference proteome</keyword>
<proteinExistence type="inferred from homology"/>
<sequence>MVDDLHEYTALELHQLLQRGDVTPEEATEHYLGRIERLDPVIGAFAHVTPDAARERARLVAREVPHAAPLWGMPLADKDLHPRAGVPTAFGSRVHDAHVPDASDDLVAALDAAGAVSLGKTATPEFGLPSYTEPLAGRPARNPWDLSLGAGGSSGGAAAAVAAGLLPFAPGSDGGGSIRIPAASCGLVGVKPSRGRVPSGSGLGGLAGLGVVGPLARTVADAALLLDGMIAPLGYPASHPFAVRAPGEDGPYLGAAIRGEGRFQVGVLRDTPWDSFTDIRVDPAAEDALTAALGLLDRLGHGVEEIAASPEPGYPAAFRTIWQAGAATIEVPEGRNHLLEPLTRWLMGRGRERSASELASALSWLAEFERRTIARFAAFDAVLTPALALTPRPVGWYDAEDGEENFAQQVRFTPFTSFVNVAGLPAIVLPVHDTAEGLPMGVQLIGRPGGEAMLFALAAQLERVARRGRRRPPVW</sequence>
<evidence type="ECO:0000259" key="2">
    <source>
        <dbReference type="Pfam" id="PF01425"/>
    </source>
</evidence>
<reference evidence="4" key="1">
    <citation type="journal article" date="2019" name="Int. J. Syst. Evol. Microbiol.">
        <title>The Global Catalogue of Microorganisms (GCM) 10K type strain sequencing project: providing services to taxonomists for standard genome sequencing and annotation.</title>
        <authorList>
            <consortium name="The Broad Institute Genomics Platform"/>
            <consortium name="The Broad Institute Genome Sequencing Center for Infectious Disease"/>
            <person name="Wu L."/>
            <person name="Ma J."/>
        </authorList>
    </citation>
    <scope>NUCLEOTIDE SEQUENCE [LARGE SCALE GENOMIC DNA]</scope>
    <source>
        <strain evidence="4">CGMCC 1.12192</strain>
    </source>
</reference>
<dbReference type="PANTHER" id="PTHR11895">
    <property type="entry name" value="TRANSAMIDASE"/>
    <property type="match status" value="1"/>
</dbReference>
<dbReference type="Proteomes" id="UP001595960">
    <property type="component" value="Unassembled WGS sequence"/>
</dbReference>
<name>A0ABV9R7E6_9MICO</name>
<dbReference type="RefSeq" id="WP_204393396.1">
    <property type="nucleotide sequence ID" value="NZ_JAFBBW010000001.1"/>
</dbReference>
<evidence type="ECO:0000313" key="4">
    <source>
        <dbReference type="Proteomes" id="UP001595960"/>
    </source>
</evidence>
<accession>A0ABV9R7E6</accession>
<gene>
    <name evidence="3" type="ORF">ACFPER_12280</name>
</gene>
<dbReference type="SUPFAM" id="SSF75304">
    <property type="entry name" value="Amidase signature (AS) enzymes"/>
    <property type="match status" value="1"/>
</dbReference>
<dbReference type="InterPro" id="IPR023631">
    <property type="entry name" value="Amidase_dom"/>
</dbReference>
<dbReference type="Gene3D" id="3.90.1300.10">
    <property type="entry name" value="Amidase signature (AS) domain"/>
    <property type="match status" value="1"/>
</dbReference>
<dbReference type="EMBL" id="JBHSJC010000001">
    <property type="protein sequence ID" value="MFC4829575.1"/>
    <property type="molecule type" value="Genomic_DNA"/>
</dbReference>
<comment type="similarity">
    <text evidence="1">Belongs to the amidase family.</text>
</comment>
<dbReference type="Pfam" id="PF01425">
    <property type="entry name" value="Amidase"/>
    <property type="match status" value="1"/>
</dbReference>
<dbReference type="PROSITE" id="PS00571">
    <property type="entry name" value="AMIDASES"/>
    <property type="match status" value="1"/>
</dbReference>
<dbReference type="InterPro" id="IPR020556">
    <property type="entry name" value="Amidase_CS"/>
</dbReference>
<protein>
    <submittedName>
        <fullName evidence="3">Amidase</fullName>
    </submittedName>
</protein>
<feature type="domain" description="Amidase" evidence="2">
    <location>
        <begin position="26"/>
        <end position="454"/>
    </location>
</feature>
<organism evidence="3 4">
    <name type="scientific">Agromyces aurantiacus</name>
    <dbReference type="NCBI Taxonomy" id="165814"/>
    <lineage>
        <taxon>Bacteria</taxon>
        <taxon>Bacillati</taxon>
        <taxon>Actinomycetota</taxon>
        <taxon>Actinomycetes</taxon>
        <taxon>Micrococcales</taxon>
        <taxon>Microbacteriaceae</taxon>
        <taxon>Agromyces</taxon>
    </lineage>
</organism>
<comment type="caution">
    <text evidence="3">The sequence shown here is derived from an EMBL/GenBank/DDBJ whole genome shotgun (WGS) entry which is preliminary data.</text>
</comment>
<dbReference type="PANTHER" id="PTHR11895:SF7">
    <property type="entry name" value="GLUTAMYL-TRNA(GLN) AMIDOTRANSFERASE SUBUNIT A, MITOCHONDRIAL"/>
    <property type="match status" value="1"/>
</dbReference>